<dbReference type="Proteomes" id="UP001054820">
    <property type="component" value="Chromosome"/>
</dbReference>
<evidence type="ECO:0000256" key="1">
    <source>
        <dbReference type="ARBA" id="ARBA00004127"/>
    </source>
</evidence>
<keyword evidence="6" id="KW-0808">Transferase</keyword>
<evidence type="ECO:0000256" key="5">
    <source>
        <dbReference type="SAM" id="Phobius"/>
    </source>
</evidence>
<evidence type="ECO:0000256" key="3">
    <source>
        <dbReference type="ARBA" id="ARBA00022989"/>
    </source>
</evidence>
<organism evidence="6 7">
    <name type="scientific">Thiomicrorhabdus immobilis</name>
    <dbReference type="NCBI Taxonomy" id="2791037"/>
    <lineage>
        <taxon>Bacteria</taxon>
        <taxon>Pseudomonadati</taxon>
        <taxon>Pseudomonadota</taxon>
        <taxon>Gammaproteobacteria</taxon>
        <taxon>Thiotrichales</taxon>
        <taxon>Piscirickettsiaceae</taxon>
        <taxon>Thiomicrorhabdus</taxon>
    </lineage>
</organism>
<dbReference type="PANTHER" id="PTHR43847:SF1">
    <property type="entry name" value="BLL3993 PROTEIN"/>
    <property type="match status" value="1"/>
</dbReference>
<dbReference type="GO" id="GO:0008168">
    <property type="term" value="F:methyltransferase activity"/>
    <property type="evidence" value="ECO:0007669"/>
    <property type="project" value="UniProtKB-KW"/>
</dbReference>
<name>A0ABM7MC37_9GAMM</name>
<dbReference type="Pfam" id="PF04191">
    <property type="entry name" value="PEMT"/>
    <property type="match status" value="1"/>
</dbReference>
<proteinExistence type="predicted"/>
<keyword evidence="2 5" id="KW-0812">Transmembrane</keyword>
<keyword evidence="4 5" id="KW-0472">Membrane</keyword>
<dbReference type="InterPro" id="IPR052527">
    <property type="entry name" value="Metal_cation-efflux_comp"/>
</dbReference>
<sequence>MTNIKHPAISFSLVFFQFTLIAILLLMLPLSFNYMVLLVQAVAIFIGLWAVQTMHLGHFNIIPDPMPDIELVTHGPYRYIRHPMYFSIVLFFFPIVLIQIDWIALAVYTSLCFILFIKLSYEESLLVDSLPDYAEYQKKTKKIIPFVL</sequence>
<dbReference type="PANTHER" id="PTHR43847">
    <property type="entry name" value="BLL3993 PROTEIN"/>
    <property type="match status" value="1"/>
</dbReference>
<dbReference type="EMBL" id="AP024202">
    <property type="protein sequence ID" value="BCN92928.1"/>
    <property type="molecule type" value="Genomic_DNA"/>
</dbReference>
<gene>
    <name evidence="6" type="ORF">THMIRHAM_07130</name>
</gene>
<comment type="subcellular location">
    <subcellularLocation>
        <location evidence="1">Endomembrane system</location>
        <topology evidence="1">Multi-pass membrane protein</topology>
    </subcellularLocation>
</comment>
<evidence type="ECO:0000313" key="6">
    <source>
        <dbReference type="EMBL" id="BCN92928.1"/>
    </source>
</evidence>
<dbReference type="GO" id="GO:0032259">
    <property type="term" value="P:methylation"/>
    <property type="evidence" value="ECO:0007669"/>
    <property type="project" value="UniProtKB-KW"/>
</dbReference>
<protein>
    <submittedName>
        <fullName evidence="6">Isoprenylcysteine carboxyl methyltransferase</fullName>
    </submittedName>
</protein>
<keyword evidence="7" id="KW-1185">Reference proteome</keyword>
<feature type="transmembrane region" description="Helical" evidence="5">
    <location>
        <begin position="84"/>
        <end position="117"/>
    </location>
</feature>
<evidence type="ECO:0000256" key="2">
    <source>
        <dbReference type="ARBA" id="ARBA00022692"/>
    </source>
</evidence>
<accession>A0ABM7MC37</accession>
<dbReference type="RefSeq" id="WP_237263532.1">
    <property type="nucleotide sequence ID" value="NZ_AP024202.1"/>
</dbReference>
<evidence type="ECO:0000256" key="4">
    <source>
        <dbReference type="ARBA" id="ARBA00023136"/>
    </source>
</evidence>
<dbReference type="InterPro" id="IPR007318">
    <property type="entry name" value="Phopholipid_MeTrfase"/>
</dbReference>
<keyword evidence="6" id="KW-0489">Methyltransferase</keyword>
<dbReference type="Gene3D" id="1.20.120.1630">
    <property type="match status" value="1"/>
</dbReference>
<feature type="transmembrane region" description="Helical" evidence="5">
    <location>
        <begin position="34"/>
        <end position="51"/>
    </location>
</feature>
<keyword evidence="3 5" id="KW-1133">Transmembrane helix</keyword>
<reference evidence="6" key="1">
    <citation type="journal article" date="2022" name="Arch. Microbiol.">
        <title>Thiomicrorhabdus immobilis sp. nov., a mesophilic sulfur-oxidizing bacterium isolated from sediment of a brackish lake in northern Japan.</title>
        <authorList>
            <person name="Kojima H."/>
            <person name="Mochizuki J."/>
            <person name="Kanda M."/>
            <person name="Watanabe T."/>
            <person name="Fukui M."/>
        </authorList>
    </citation>
    <scope>NUCLEOTIDE SEQUENCE</scope>
    <source>
        <strain evidence="6">Am19</strain>
    </source>
</reference>
<feature type="transmembrane region" description="Helical" evidence="5">
    <location>
        <begin position="7"/>
        <end position="28"/>
    </location>
</feature>
<evidence type="ECO:0000313" key="7">
    <source>
        <dbReference type="Proteomes" id="UP001054820"/>
    </source>
</evidence>